<name>A0A0G1PCV6_UNCKA</name>
<sequence>MGITRLNIISFVDKSGVLSTKLFTKPGHLSTKTQAVPAGKRQTLTLATALQNSLRVLHKDEQQKKLT</sequence>
<gene>
    <name evidence="1" type="ORF">UX44_C0020G0005</name>
</gene>
<dbReference type="Proteomes" id="UP000034732">
    <property type="component" value="Unassembled WGS sequence"/>
</dbReference>
<accession>A0A0G1PCV6</accession>
<protein>
    <submittedName>
        <fullName evidence="1">Uncharacterized protein</fullName>
    </submittedName>
</protein>
<evidence type="ECO:0000313" key="2">
    <source>
        <dbReference type="Proteomes" id="UP000034732"/>
    </source>
</evidence>
<reference evidence="1 2" key="1">
    <citation type="journal article" date="2015" name="Nature">
        <title>rRNA introns, odd ribosomes, and small enigmatic genomes across a large radiation of phyla.</title>
        <authorList>
            <person name="Brown C.T."/>
            <person name="Hug L.A."/>
            <person name="Thomas B.C."/>
            <person name="Sharon I."/>
            <person name="Castelle C.J."/>
            <person name="Singh A."/>
            <person name="Wilkins M.J."/>
            <person name="Williams K.H."/>
            <person name="Banfield J.F."/>
        </authorList>
    </citation>
    <scope>NUCLEOTIDE SEQUENCE [LARGE SCALE GENOMIC DNA]</scope>
</reference>
<evidence type="ECO:0000313" key="1">
    <source>
        <dbReference type="EMBL" id="KKU30517.1"/>
    </source>
</evidence>
<dbReference type="EMBL" id="LCMF01000020">
    <property type="protein sequence ID" value="KKU30517.1"/>
    <property type="molecule type" value="Genomic_DNA"/>
</dbReference>
<dbReference type="AlphaFoldDB" id="A0A0G1PCV6"/>
<organism evidence="1 2">
    <name type="scientific">candidate division WWE3 bacterium GW2011_GWA1_46_21</name>
    <dbReference type="NCBI Taxonomy" id="1619107"/>
    <lineage>
        <taxon>Bacteria</taxon>
        <taxon>Katanobacteria</taxon>
    </lineage>
</organism>
<comment type="caution">
    <text evidence="1">The sequence shown here is derived from an EMBL/GenBank/DDBJ whole genome shotgun (WGS) entry which is preliminary data.</text>
</comment>
<proteinExistence type="predicted"/>